<comment type="similarity">
    <text evidence="1">Belongs to the DNA polymerase delta/II small subunit family.</text>
</comment>
<dbReference type="PANTHER" id="PTHR10416">
    <property type="entry name" value="DNA POLYMERASE DELTA SUBUNIT 2"/>
    <property type="match status" value="1"/>
</dbReference>
<proteinExistence type="inferred from homology"/>
<reference evidence="5" key="1">
    <citation type="submission" date="2022-11" db="UniProtKB">
        <authorList>
            <consortium name="WormBaseParasite"/>
        </authorList>
    </citation>
    <scope>IDENTIFICATION</scope>
</reference>
<dbReference type="InterPro" id="IPR007185">
    <property type="entry name" value="DNA_pol_a/d/e_bsu"/>
</dbReference>
<keyword evidence="4" id="KW-1185">Reference proteome</keyword>
<feature type="domain" description="DNA polymerase alpha/delta/epsilon subunit B" evidence="3">
    <location>
        <begin position="38"/>
        <end position="129"/>
    </location>
</feature>
<evidence type="ECO:0000256" key="2">
    <source>
        <dbReference type="ARBA" id="ARBA00022705"/>
    </source>
</evidence>
<name>A0A914XWA1_9BILA</name>
<dbReference type="WBParaSite" id="PSU_v2.g12215.t1">
    <property type="protein sequence ID" value="PSU_v2.g12215.t1"/>
    <property type="gene ID" value="PSU_v2.g12215"/>
</dbReference>
<sequence length="173" mass="19949">MMIFLLYYKETYNEEYGIAVDNWLLDRVGRDPNFQRQITPVTNPYCFKVMGVEIHGTSGQNVDSLKRVKRSGNETLYFLHAIIQCGHIFPTAPDYLDLLPYPCKDGKDPVALDQLPHIFFAANQKKFATELVDYGNNQKVRLIAIPKYVETEAMVVVNLRTLQTSQIIPHRRI</sequence>
<dbReference type="InterPro" id="IPR024826">
    <property type="entry name" value="DNA_pol_delta/II_ssu"/>
</dbReference>
<dbReference type="GO" id="GO:0006271">
    <property type="term" value="P:DNA strand elongation involved in DNA replication"/>
    <property type="evidence" value="ECO:0007669"/>
    <property type="project" value="TreeGrafter"/>
</dbReference>
<keyword evidence="2" id="KW-0235">DNA replication</keyword>
<dbReference type="AlphaFoldDB" id="A0A914XWA1"/>
<dbReference type="Proteomes" id="UP000887577">
    <property type="component" value="Unplaced"/>
</dbReference>
<protein>
    <submittedName>
        <fullName evidence="5">DNA polymerase alpha/delta/epsilon subunit B domain-containing protein</fullName>
    </submittedName>
</protein>
<dbReference type="Pfam" id="PF04042">
    <property type="entry name" value="DNA_pol_E_B"/>
    <property type="match status" value="1"/>
</dbReference>
<evidence type="ECO:0000259" key="3">
    <source>
        <dbReference type="Pfam" id="PF04042"/>
    </source>
</evidence>
<evidence type="ECO:0000313" key="4">
    <source>
        <dbReference type="Proteomes" id="UP000887577"/>
    </source>
</evidence>
<dbReference type="Gene3D" id="3.60.21.50">
    <property type="match status" value="1"/>
</dbReference>
<accession>A0A914XWA1</accession>
<dbReference type="GO" id="GO:0003677">
    <property type="term" value="F:DNA binding"/>
    <property type="evidence" value="ECO:0007669"/>
    <property type="project" value="InterPro"/>
</dbReference>
<dbReference type="GO" id="GO:0043625">
    <property type="term" value="C:delta DNA polymerase complex"/>
    <property type="evidence" value="ECO:0007669"/>
    <property type="project" value="TreeGrafter"/>
</dbReference>
<organism evidence="4 5">
    <name type="scientific">Panagrolaimus superbus</name>
    <dbReference type="NCBI Taxonomy" id="310955"/>
    <lineage>
        <taxon>Eukaryota</taxon>
        <taxon>Metazoa</taxon>
        <taxon>Ecdysozoa</taxon>
        <taxon>Nematoda</taxon>
        <taxon>Chromadorea</taxon>
        <taxon>Rhabditida</taxon>
        <taxon>Tylenchina</taxon>
        <taxon>Panagrolaimomorpha</taxon>
        <taxon>Panagrolaimoidea</taxon>
        <taxon>Panagrolaimidae</taxon>
        <taxon>Panagrolaimus</taxon>
    </lineage>
</organism>
<dbReference type="PANTHER" id="PTHR10416:SF0">
    <property type="entry name" value="DNA POLYMERASE DELTA SUBUNIT 2"/>
    <property type="match status" value="1"/>
</dbReference>
<evidence type="ECO:0000256" key="1">
    <source>
        <dbReference type="ARBA" id="ARBA00006035"/>
    </source>
</evidence>
<evidence type="ECO:0000313" key="5">
    <source>
        <dbReference type="WBParaSite" id="PSU_v2.g12215.t1"/>
    </source>
</evidence>